<dbReference type="AlphaFoldDB" id="A0A026W8K5"/>
<dbReference type="EMBL" id="KK107341">
    <property type="protein sequence ID" value="EZA52432.1"/>
    <property type="molecule type" value="Genomic_DNA"/>
</dbReference>
<sequence length="103" mass="11877">MHAESRMRGRSFIRNGVASRAQARKEEKKKNEEAENQRREREAPTFRVSRAVARQKMQKMREGRIGGGMNRASDLGNPRAWPVVLCLARIDVEGGDGWRRKKE</sequence>
<keyword evidence="3" id="KW-1185">Reference proteome</keyword>
<accession>A0A026W8K5</accession>
<proteinExistence type="predicted"/>
<feature type="compositionally biased region" description="Basic and acidic residues" evidence="1">
    <location>
        <begin position="23"/>
        <end position="44"/>
    </location>
</feature>
<reference evidence="2 3" key="1">
    <citation type="journal article" date="2014" name="Curr. Biol.">
        <title>The genome of the clonal raider ant Cerapachys biroi.</title>
        <authorList>
            <person name="Oxley P.R."/>
            <person name="Ji L."/>
            <person name="Fetter-Pruneda I."/>
            <person name="McKenzie S.K."/>
            <person name="Li C."/>
            <person name="Hu H."/>
            <person name="Zhang G."/>
            <person name="Kronauer D.J."/>
        </authorList>
    </citation>
    <scope>NUCLEOTIDE SEQUENCE [LARGE SCALE GENOMIC DNA]</scope>
</reference>
<gene>
    <name evidence="2" type="ORF">X777_08575</name>
</gene>
<evidence type="ECO:0000256" key="1">
    <source>
        <dbReference type="SAM" id="MobiDB-lite"/>
    </source>
</evidence>
<name>A0A026W8K5_OOCBI</name>
<organism evidence="2 3">
    <name type="scientific">Ooceraea biroi</name>
    <name type="common">Clonal raider ant</name>
    <name type="synonym">Cerapachys biroi</name>
    <dbReference type="NCBI Taxonomy" id="2015173"/>
    <lineage>
        <taxon>Eukaryota</taxon>
        <taxon>Metazoa</taxon>
        <taxon>Ecdysozoa</taxon>
        <taxon>Arthropoda</taxon>
        <taxon>Hexapoda</taxon>
        <taxon>Insecta</taxon>
        <taxon>Pterygota</taxon>
        <taxon>Neoptera</taxon>
        <taxon>Endopterygota</taxon>
        <taxon>Hymenoptera</taxon>
        <taxon>Apocrita</taxon>
        <taxon>Aculeata</taxon>
        <taxon>Formicoidea</taxon>
        <taxon>Formicidae</taxon>
        <taxon>Dorylinae</taxon>
        <taxon>Ooceraea</taxon>
    </lineage>
</organism>
<evidence type="ECO:0000313" key="2">
    <source>
        <dbReference type="EMBL" id="EZA52432.1"/>
    </source>
</evidence>
<dbReference type="Proteomes" id="UP000053097">
    <property type="component" value="Unassembled WGS sequence"/>
</dbReference>
<protein>
    <submittedName>
        <fullName evidence="2">Uncharacterized protein</fullName>
    </submittedName>
</protein>
<evidence type="ECO:0000313" key="3">
    <source>
        <dbReference type="Proteomes" id="UP000053097"/>
    </source>
</evidence>
<feature type="region of interest" description="Disordered" evidence="1">
    <location>
        <begin position="1"/>
        <end position="74"/>
    </location>
</feature>